<dbReference type="RefSeq" id="XP_042119142.1">
    <property type="nucleotide sequence ID" value="XM_042263208.1"/>
</dbReference>
<reference evidence="14 15" key="1">
    <citation type="submission" date="2018-10" db="EMBL/GenBank/DDBJ databases">
        <title>Improved assembly of the deer mouse Peromyscus maniculatus genome.</title>
        <authorList>
            <person name="Lassance J.-M."/>
            <person name="Hoekstra H.E."/>
        </authorList>
    </citation>
    <scope>NUCLEOTIDE SEQUENCE [LARGE SCALE GENOMIC DNA]</scope>
</reference>
<dbReference type="PROSITE" id="PS00028">
    <property type="entry name" value="ZINC_FINGER_C2H2_1"/>
    <property type="match status" value="1"/>
</dbReference>
<evidence type="ECO:0000256" key="8">
    <source>
        <dbReference type="ARBA" id="ARBA00023163"/>
    </source>
</evidence>
<keyword evidence="1" id="KW-0479">Metal-binding</keyword>
<evidence type="ECO:0000256" key="5">
    <source>
        <dbReference type="ARBA" id="ARBA00023015"/>
    </source>
</evidence>
<dbReference type="SMART" id="SM00389">
    <property type="entry name" value="HOX"/>
    <property type="match status" value="1"/>
</dbReference>
<keyword evidence="8" id="KW-0804">Transcription</keyword>
<name>A0A6J0DG57_PERMB</name>
<keyword evidence="7 11" id="KW-0371">Homeobox</keyword>
<accession>A0A6J0DG57</accession>
<dbReference type="SMART" id="SM00355">
    <property type="entry name" value="ZnF_C2H2"/>
    <property type="match status" value="6"/>
</dbReference>
<dbReference type="InterPro" id="IPR001356">
    <property type="entry name" value="HD"/>
</dbReference>
<evidence type="ECO:0000256" key="1">
    <source>
        <dbReference type="ARBA" id="ARBA00022723"/>
    </source>
</evidence>
<proteinExistence type="predicted"/>
<reference evidence="14" key="3">
    <citation type="submission" date="2025-09" db="UniProtKB">
        <authorList>
            <consortium name="Ensembl"/>
        </authorList>
    </citation>
    <scope>IDENTIFICATION</scope>
</reference>
<keyword evidence="6 11" id="KW-0238">DNA-binding</keyword>
<feature type="domain" description="C2H2-type" evidence="13">
    <location>
        <begin position="800"/>
        <end position="828"/>
    </location>
</feature>
<dbReference type="AlphaFoldDB" id="A0A6J0DG57"/>
<keyword evidence="15" id="KW-1185">Reference proteome</keyword>
<dbReference type="GO" id="GO:0008270">
    <property type="term" value="F:zinc ion binding"/>
    <property type="evidence" value="ECO:0007669"/>
    <property type="project" value="UniProtKB-KW"/>
</dbReference>
<feature type="region of interest" description="Disordered" evidence="12">
    <location>
        <begin position="267"/>
        <end position="292"/>
    </location>
</feature>
<dbReference type="Pfam" id="PF00046">
    <property type="entry name" value="Homeodomain"/>
    <property type="match status" value="1"/>
</dbReference>
<dbReference type="Ensembl" id="ENSPEMT00000036387.1">
    <property type="protein sequence ID" value="ENSPEMP00000036288.1"/>
    <property type="gene ID" value="ENSPEMG00000026704.1"/>
</dbReference>
<dbReference type="PANTHER" id="PTHR15740">
    <property type="entry name" value="NEUROPROTECTIVE PEPTIDE-CONTAINING PROTEIN"/>
    <property type="match status" value="1"/>
</dbReference>
<dbReference type="Proteomes" id="UP000694547">
    <property type="component" value="Chromosome 18"/>
</dbReference>
<evidence type="ECO:0000313" key="14">
    <source>
        <dbReference type="Ensembl" id="ENSPEMP00000036288.1"/>
    </source>
</evidence>
<dbReference type="PROSITE" id="PS50157">
    <property type="entry name" value="ZINC_FINGER_C2H2_2"/>
    <property type="match status" value="1"/>
</dbReference>
<evidence type="ECO:0000256" key="11">
    <source>
        <dbReference type="RuleBase" id="RU000682"/>
    </source>
</evidence>
<evidence type="ECO:0000259" key="13">
    <source>
        <dbReference type="PROSITE" id="PS50157"/>
    </source>
</evidence>
<protein>
    <submittedName>
        <fullName evidence="14">ADNP homeobox protein 2-like</fullName>
    </submittedName>
</protein>
<dbReference type="Gene3D" id="1.10.10.60">
    <property type="entry name" value="Homeodomain-like"/>
    <property type="match status" value="1"/>
</dbReference>
<evidence type="ECO:0000256" key="9">
    <source>
        <dbReference type="ARBA" id="ARBA00023242"/>
    </source>
</evidence>
<evidence type="ECO:0000256" key="3">
    <source>
        <dbReference type="ARBA" id="ARBA00022771"/>
    </source>
</evidence>
<dbReference type="Pfam" id="PF19627">
    <property type="entry name" value="ADNP_N"/>
    <property type="match status" value="1"/>
</dbReference>
<dbReference type="GO" id="GO:0010468">
    <property type="term" value="P:regulation of gene expression"/>
    <property type="evidence" value="ECO:0007669"/>
    <property type="project" value="TreeGrafter"/>
</dbReference>
<dbReference type="SUPFAM" id="SSF46689">
    <property type="entry name" value="Homeodomain-like"/>
    <property type="match status" value="1"/>
</dbReference>
<evidence type="ECO:0000256" key="6">
    <source>
        <dbReference type="ARBA" id="ARBA00023125"/>
    </source>
</evidence>
<dbReference type="GeneTree" id="ENSGT00530000063631"/>
<dbReference type="RefSeq" id="XP_015853974.1">
    <property type="nucleotide sequence ID" value="XM_015998488.2"/>
</dbReference>
<dbReference type="GO" id="GO:0005634">
    <property type="term" value="C:nucleus"/>
    <property type="evidence" value="ECO:0007669"/>
    <property type="project" value="UniProtKB-SubCell"/>
</dbReference>
<dbReference type="OrthoDB" id="10053955at2759"/>
<dbReference type="InterPro" id="IPR009057">
    <property type="entry name" value="Homeodomain-like_sf"/>
</dbReference>
<evidence type="ECO:0000313" key="15">
    <source>
        <dbReference type="Proteomes" id="UP000694547"/>
    </source>
</evidence>
<dbReference type="GO" id="GO:0003677">
    <property type="term" value="F:DNA binding"/>
    <property type="evidence" value="ECO:0007669"/>
    <property type="project" value="UniProtKB-KW"/>
</dbReference>
<evidence type="ECO:0000256" key="7">
    <source>
        <dbReference type="ARBA" id="ARBA00023155"/>
    </source>
</evidence>
<keyword evidence="4" id="KW-0862">Zinc</keyword>
<evidence type="ECO:0000256" key="10">
    <source>
        <dbReference type="PROSITE-ProRule" id="PRU00042"/>
    </source>
</evidence>
<dbReference type="CDD" id="cd00086">
    <property type="entry name" value="homeodomain"/>
    <property type="match status" value="1"/>
</dbReference>
<keyword evidence="5" id="KW-0805">Transcription regulation</keyword>
<keyword evidence="3 10" id="KW-0863">Zinc-finger</keyword>
<feature type="region of interest" description="Disordered" evidence="12">
    <location>
        <begin position="427"/>
        <end position="456"/>
    </location>
</feature>
<keyword evidence="9 11" id="KW-0539">Nucleus</keyword>
<comment type="subcellular location">
    <subcellularLocation>
        <location evidence="11">Nucleus</location>
    </subcellularLocation>
</comment>
<keyword evidence="2" id="KW-0677">Repeat</keyword>
<dbReference type="InterPro" id="IPR045762">
    <property type="entry name" value="ADNP_Znf"/>
</dbReference>
<evidence type="ECO:0000256" key="4">
    <source>
        <dbReference type="ARBA" id="ARBA00022833"/>
    </source>
</evidence>
<dbReference type="RefSeq" id="XP_042119143.1">
    <property type="nucleotide sequence ID" value="XM_042263209.1"/>
</dbReference>
<reference evidence="14" key="2">
    <citation type="submission" date="2025-08" db="UniProtKB">
        <authorList>
            <consortium name="Ensembl"/>
        </authorList>
    </citation>
    <scope>IDENTIFICATION</scope>
</reference>
<organism evidence="14 15">
    <name type="scientific">Peromyscus maniculatus bairdii</name>
    <name type="common">Prairie deer mouse</name>
    <dbReference type="NCBI Taxonomy" id="230844"/>
    <lineage>
        <taxon>Eukaryota</taxon>
        <taxon>Metazoa</taxon>
        <taxon>Chordata</taxon>
        <taxon>Craniata</taxon>
        <taxon>Vertebrata</taxon>
        <taxon>Euteleostomi</taxon>
        <taxon>Mammalia</taxon>
        <taxon>Eutheria</taxon>
        <taxon>Euarchontoglires</taxon>
        <taxon>Glires</taxon>
        <taxon>Rodentia</taxon>
        <taxon>Myomorpha</taxon>
        <taxon>Muroidea</taxon>
        <taxon>Cricetidae</taxon>
        <taxon>Neotominae</taxon>
        <taxon>Peromyscus</taxon>
    </lineage>
</organism>
<dbReference type="InterPro" id="IPR038861">
    <property type="entry name" value="ADNP/ADNP2"/>
</dbReference>
<evidence type="ECO:0000256" key="12">
    <source>
        <dbReference type="SAM" id="MobiDB-lite"/>
    </source>
</evidence>
<dbReference type="PANTHER" id="PTHR15740:SF2">
    <property type="entry name" value="ACTIVITY-DEPENDENT NEUROPROTECTOR HOMEOBOX PROTEIN 2"/>
    <property type="match status" value="1"/>
</dbReference>
<evidence type="ECO:0000256" key="2">
    <source>
        <dbReference type="ARBA" id="ARBA00022737"/>
    </source>
</evidence>
<dbReference type="InterPro" id="IPR013087">
    <property type="entry name" value="Znf_C2H2_type"/>
</dbReference>
<sequence length="1166" mass="127712">MFQVPVENLDHIRTMRPWVQSLLLKVGLDNCRELSRELEGFGPGDRYFYNTSWPDVAPRGHLTKKMRYRLKPYCCSLCTYSADVLASLKNHLHRCHEDEADQELLIQCPDCSFASRPNVVSTHFWLFHEPAGKVHSPKEKGPGNGKSLKGYIKHFTCLKCNFSNTSFCSMKKHVLITHFHSLLNAYIGFQPKEEQQQPKASATLSVTNTLPPERYYCKKCSASMCSQDDLMSHILTSDVHKDLENKLRSVISEHNKRTGLLKQMPIAPKPQAGLSRPPNSSVPHTAAPVKPPWSHLALSQNTPSSAMVQPVTLAQPVTSAHVQPPVGVPGPSWSHTHSPSAAVQSDTAFVSSPLPVGQISLTQKPSAHSTVFFSGTASSNKPVDTPALPMSQPLGPVNKSVGMSNVPVSQAIQLEILPLTRSIGSASQLAGPPVRSAGSTSRPVEPTSRLIRPGTLSSGLSVSPGVLQTTSPGTISVGQVVSLAVLPEGQITPASVIPAQTAASGALPTGQSVQSRVLHVGQAVSSQVLPSCQTVSFRVLPADQVVSGLLSPKQLVISDVPVNQGMSSVIPLLGQPVTSGVLPAGPPVRPSVLQLNQSVGTGILQVNQSVRAETSQNNMFLKSGSAFRRLLPTGTQVNGRPLYMLDPMSVTLPISQSAGPVTVTPSQVPNQFPSPSVGPQLDNALPSLSSSQGLVDTADQGIFVQISSSEVDMNVVVRQGKQWKTCPVCHVFFPLNVYQAHMEVAHKQSESNSSEKLEPVKLAVCAPFLKWTREKAMRCLSCKCLVSEEELMYHLFTHGLGCLYCSCTFHNMQGLLEHSRIKHLRKKKLSLDYSNRGSQLSLDANGDPLFPYLDFIITLPREKIGEQEVFLAILSGIYSTSLVPLYVKVRPQIKVVPKCLSEQELTCPLCLSTFMIADAYMLHLKDRHHIMPMAYTVLSSPAFKCVHCCGIYPGSLSMAAITRHLLYCEHASKNNSSDVQVGSSFVESSQLQFINGERIPDSTCPLKRKWQDGPLGAEDQKRDEKVPLLVLKGDAASGPEEGTSAMPLKRQRNESTTNGLVANDDLLQILALDPKKYKDYSYEKKKQFLREYFHKKPYPSRKEVELLSLFLKMERINVALFFGTRRYTCLKAIEVYRPSVLLGFDMSELKNVKHRLNFECEPKSSA</sequence>
<gene>
    <name evidence="14" type="primary">LOC102924123</name>
</gene>